<organism evidence="1 2">
    <name type="scientific">Methanobrevibacter millerae</name>
    <dbReference type="NCBI Taxonomy" id="230361"/>
    <lineage>
        <taxon>Archaea</taxon>
        <taxon>Methanobacteriati</taxon>
        <taxon>Methanobacteriota</taxon>
        <taxon>Methanomada group</taxon>
        <taxon>Methanobacteria</taxon>
        <taxon>Methanobacteriales</taxon>
        <taxon>Methanobacteriaceae</taxon>
        <taxon>Methanobrevibacter</taxon>
    </lineage>
</organism>
<evidence type="ECO:0000313" key="1">
    <source>
        <dbReference type="EMBL" id="ALT69291.1"/>
    </source>
</evidence>
<dbReference type="Pfam" id="PF13565">
    <property type="entry name" value="HTH_32"/>
    <property type="match status" value="1"/>
</dbReference>
<name>A0A0U3CHP9_9EURY</name>
<sequence length="154" mass="18259">MVGRKQIHLKKHLSKNEIEKLLKEYKYYHKIYLRLLFIRMLDKGEDMNTVCEFFNITVPTGYNWLNAYNEEGFEGLKPKFAGGRPSKLTSQQFLKLKNMLDIKIDAGEKLSRKDVHMLIIEEFGVHYSLKRVGEIIRELGFNYNKAYPFLYKTT</sequence>
<dbReference type="SUPFAM" id="SSF46689">
    <property type="entry name" value="Homeodomain-like"/>
    <property type="match status" value="1"/>
</dbReference>
<accession>A0A0U3CHP9</accession>
<dbReference type="KEGG" id="mmil:sm9_1513"/>
<protein>
    <submittedName>
        <fullName evidence="1">Transposase</fullName>
    </submittedName>
</protein>
<reference evidence="1 2" key="1">
    <citation type="submission" date="2015-04" db="EMBL/GenBank/DDBJ databases">
        <title>The complete genome sequence of the rumen methanogen Methanobrevibacter millerae SM9.</title>
        <authorList>
            <person name="Leahy S.C."/>
            <person name="Kelly W.J."/>
            <person name="Pacheco D.M."/>
            <person name="Li D."/>
            <person name="Altermann E."/>
            <person name="Attwood G.T."/>
        </authorList>
    </citation>
    <scope>NUCLEOTIDE SEQUENCE [LARGE SCALE GENOMIC DNA]</scope>
    <source>
        <strain evidence="1 2">SM9</strain>
    </source>
</reference>
<dbReference type="OrthoDB" id="73794at2157"/>
<dbReference type="PATRIC" id="fig|230361.4.peg.1561"/>
<evidence type="ECO:0000313" key="2">
    <source>
        <dbReference type="Proteomes" id="UP000067738"/>
    </source>
</evidence>
<dbReference type="RefSeq" id="WP_058739526.1">
    <property type="nucleotide sequence ID" value="NZ_CP011266.1"/>
</dbReference>
<keyword evidence="2" id="KW-1185">Reference proteome</keyword>
<dbReference type="EMBL" id="CP011266">
    <property type="protein sequence ID" value="ALT69291.1"/>
    <property type="molecule type" value="Genomic_DNA"/>
</dbReference>
<dbReference type="GeneID" id="26736453"/>
<gene>
    <name evidence="1" type="ORF">sm9_1513</name>
</gene>
<dbReference type="Proteomes" id="UP000067738">
    <property type="component" value="Chromosome"/>
</dbReference>
<dbReference type="AlphaFoldDB" id="A0A0U3CHP9"/>
<proteinExistence type="predicted"/>
<dbReference type="InterPro" id="IPR009057">
    <property type="entry name" value="Homeodomain-like_sf"/>
</dbReference>